<keyword evidence="3" id="KW-1185">Reference proteome</keyword>
<dbReference type="RefSeq" id="WP_209897327.1">
    <property type="nucleotide sequence ID" value="NZ_JAGGMR010000001.1"/>
</dbReference>
<accession>A0ABS4QSN2</accession>
<evidence type="ECO:0000313" key="3">
    <source>
        <dbReference type="Proteomes" id="UP001519325"/>
    </source>
</evidence>
<reference evidence="2 3" key="1">
    <citation type="submission" date="2021-03" db="EMBL/GenBank/DDBJ databases">
        <title>Sequencing the genomes of 1000 actinobacteria strains.</title>
        <authorList>
            <person name="Klenk H.-P."/>
        </authorList>
    </citation>
    <scope>NUCLEOTIDE SEQUENCE [LARGE SCALE GENOMIC DNA]</scope>
    <source>
        <strain evidence="2 3">DSM 45516</strain>
    </source>
</reference>
<comment type="caution">
    <text evidence="2">The sequence shown here is derived from an EMBL/GenBank/DDBJ whole genome shotgun (WGS) entry which is preliminary data.</text>
</comment>
<protein>
    <submittedName>
        <fullName evidence="2">Uncharacterized protein</fullName>
    </submittedName>
</protein>
<gene>
    <name evidence="2" type="ORF">BJ987_007066</name>
</gene>
<proteinExistence type="predicted"/>
<dbReference type="Proteomes" id="UP001519325">
    <property type="component" value="Unassembled WGS sequence"/>
</dbReference>
<organism evidence="2 3">
    <name type="scientific">Nocardia goodfellowii</name>
    <dbReference type="NCBI Taxonomy" id="882446"/>
    <lineage>
        <taxon>Bacteria</taxon>
        <taxon>Bacillati</taxon>
        <taxon>Actinomycetota</taxon>
        <taxon>Actinomycetes</taxon>
        <taxon>Mycobacteriales</taxon>
        <taxon>Nocardiaceae</taxon>
        <taxon>Nocardia</taxon>
    </lineage>
</organism>
<dbReference type="EMBL" id="JAGGMR010000001">
    <property type="protein sequence ID" value="MBP2194165.1"/>
    <property type="molecule type" value="Genomic_DNA"/>
</dbReference>
<feature type="coiled-coil region" evidence="1">
    <location>
        <begin position="25"/>
        <end position="52"/>
    </location>
</feature>
<sequence>MRSDEGRGLLDAAASGGFRMPADAARRLGAACDALVAELRQARAECAEIIEVQGFPELPSGHALARGFGGKGNEYRATLAGLEAAALRLRAGYSTAGQLLEQADVASRAALRAVDEQLEGTR</sequence>
<evidence type="ECO:0000313" key="2">
    <source>
        <dbReference type="EMBL" id="MBP2194165.1"/>
    </source>
</evidence>
<evidence type="ECO:0000256" key="1">
    <source>
        <dbReference type="SAM" id="Coils"/>
    </source>
</evidence>
<keyword evidence="1" id="KW-0175">Coiled coil</keyword>
<name>A0ABS4QSN2_9NOCA</name>